<evidence type="ECO:0000256" key="1">
    <source>
        <dbReference type="ARBA" id="ARBA00006484"/>
    </source>
</evidence>
<dbReference type="RefSeq" id="WP_379735171.1">
    <property type="nucleotide sequence ID" value="NZ_JBHRVV010000001.1"/>
</dbReference>
<proteinExistence type="inferred from homology"/>
<keyword evidence="5" id="KW-1185">Reference proteome</keyword>
<evidence type="ECO:0000313" key="5">
    <source>
        <dbReference type="Proteomes" id="UP001595665"/>
    </source>
</evidence>
<organism evidence="4 5">
    <name type="scientific">Massilia haematophila</name>
    <dbReference type="NCBI Taxonomy" id="457923"/>
    <lineage>
        <taxon>Bacteria</taxon>
        <taxon>Pseudomonadati</taxon>
        <taxon>Pseudomonadota</taxon>
        <taxon>Betaproteobacteria</taxon>
        <taxon>Burkholderiales</taxon>
        <taxon>Oxalobacteraceae</taxon>
        <taxon>Telluria group</taxon>
        <taxon>Massilia</taxon>
    </lineage>
</organism>
<keyword evidence="2" id="KW-0560">Oxidoreductase</keyword>
<dbReference type="EMBL" id="JBHRVV010000001">
    <property type="protein sequence ID" value="MFC3458707.1"/>
    <property type="molecule type" value="Genomic_DNA"/>
</dbReference>
<dbReference type="InterPro" id="IPR020904">
    <property type="entry name" value="Sc_DH/Rdtase_CS"/>
</dbReference>
<dbReference type="SUPFAM" id="SSF51735">
    <property type="entry name" value="NAD(P)-binding Rossmann-fold domains"/>
    <property type="match status" value="1"/>
</dbReference>
<feature type="region of interest" description="Disordered" evidence="3">
    <location>
        <begin position="272"/>
        <end position="294"/>
    </location>
</feature>
<dbReference type="PANTHER" id="PTHR44196">
    <property type="entry name" value="DEHYDROGENASE/REDUCTASE SDR FAMILY MEMBER 7B"/>
    <property type="match status" value="1"/>
</dbReference>
<evidence type="ECO:0000256" key="3">
    <source>
        <dbReference type="SAM" id="MobiDB-lite"/>
    </source>
</evidence>
<evidence type="ECO:0000313" key="4">
    <source>
        <dbReference type="EMBL" id="MFC3458707.1"/>
    </source>
</evidence>
<sequence>MNQANTRVVITGASSGIGAATAIAFAREGAMLVLGARGQEGLDDVARQCRDAGGSAEVRTVDVTDADAVAAFAREARDILGEIDLWFSDVGIGVVGKYPDVPLEDHRRVVEANLLGHMHDAHAVLPVFLEQGHGIWVNMISFGGFVASPYSAAYAASKFGLRGFSEALRAELREHPHIHICDVYPTFVDTPGFRHAANYTGAKLSYPPGTVEPEKVADAIVALAEQPRDTTVIGAPLALMKISELAAPLPAMLLGRFMDAWAKRADRTADTTGALYSPQGGADGIHSGQRQPDGQRNTALLVGAGLALGVLGWQLLRRREAGARDEYY</sequence>
<dbReference type="InterPro" id="IPR002347">
    <property type="entry name" value="SDR_fam"/>
</dbReference>
<reference evidence="5" key="1">
    <citation type="journal article" date="2019" name="Int. J. Syst. Evol. Microbiol.">
        <title>The Global Catalogue of Microorganisms (GCM) 10K type strain sequencing project: providing services to taxonomists for standard genome sequencing and annotation.</title>
        <authorList>
            <consortium name="The Broad Institute Genomics Platform"/>
            <consortium name="The Broad Institute Genome Sequencing Center for Infectious Disease"/>
            <person name="Wu L."/>
            <person name="Ma J."/>
        </authorList>
    </citation>
    <scope>NUCLEOTIDE SEQUENCE [LARGE SCALE GENOMIC DNA]</scope>
    <source>
        <strain evidence="5">CCM 7480</strain>
    </source>
</reference>
<gene>
    <name evidence="4" type="ORF">ACFOPH_10700</name>
</gene>
<accession>A0ABV7PLX3</accession>
<name>A0ABV7PLX3_9BURK</name>
<comment type="caution">
    <text evidence="4">The sequence shown here is derived from an EMBL/GenBank/DDBJ whole genome shotgun (WGS) entry which is preliminary data.</text>
</comment>
<dbReference type="Gene3D" id="3.40.50.720">
    <property type="entry name" value="NAD(P)-binding Rossmann-like Domain"/>
    <property type="match status" value="1"/>
</dbReference>
<dbReference type="PANTHER" id="PTHR44196:SF1">
    <property type="entry name" value="DEHYDROGENASE_REDUCTASE SDR FAMILY MEMBER 7B"/>
    <property type="match status" value="1"/>
</dbReference>
<dbReference type="Pfam" id="PF00106">
    <property type="entry name" value="adh_short"/>
    <property type="match status" value="1"/>
</dbReference>
<dbReference type="PROSITE" id="PS00061">
    <property type="entry name" value="ADH_SHORT"/>
    <property type="match status" value="1"/>
</dbReference>
<dbReference type="InterPro" id="IPR036291">
    <property type="entry name" value="NAD(P)-bd_dom_sf"/>
</dbReference>
<evidence type="ECO:0000256" key="2">
    <source>
        <dbReference type="ARBA" id="ARBA00023002"/>
    </source>
</evidence>
<protein>
    <submittedName>
        <fullName evidence="4">SDR family oxidoreductase</fullName>
    </submittedName>
</protein>
<dbReference type="PRINTS" id="PR00081">
    <property type="entry name" value="GDHRDH"/>
</dbReference>
<comment type="similarity">
    <text evidence="1">Belongs to the short-chain dehydrogenases/reductases (SDR) family.</text>
</comment>
<dbReference type="NCBIfam" id="NF004792">
    <property type="entry name" value="PRK06139.1"/>
    <property type="match status" value="1"/>
</dbReference>
<dbReference type="Proteomes" id="UP001595665">
    <property type="component" value="Unassembled WGS sequence"/>
</dbReference>